<organism evidence="2 3">
    <name type="scientific">Bacteroides caccae</name>
    <dbReference type="NCBI Taxonomy" id="47678"/>
    <lineage>
        <taxon>Bacteria</taxon>
        <taxon>Pseudomonadati</taxon>
        <taxon>Bacteroidota</taxon>
        <taxon>Bacteroidia</taxon>
        <taxon>Bacteroidales</taxon>
        <taxon>Bacteroidaceae</taxon>
        <taxon>Bacteroides</taxon>
    </lineage>
</organism>
<dbReference type="EMBL" id="CZBL01000021">
    <property type="protein sequence ID" value="CUQ51503.1"/>
    <property type="molecule type" value="Genomic_DNA"/>
</dbReference>
<evidence type="ECO:0000259" key="1">
    <source>
        <dbReference type="PROSITE" id="PS50104"/>
    </source>
</evidence>
<accession>A0A174WW39</accession>
<dbReference type="PROSITE" id="PS50104">
    <property type="entry name" value="TIR"/>
    <property type="match status" value="1"/>
</dbReference>
<dbReference type="Proteomes" id="UP000095725">
    <property type="component" value="Unassembled WGS sequence"/>
</dbReference>
<dbReference type="RefSeq" id="WP_055256801.1">
    <property type="nucleotide sequence ID" value="NZ_CZBL01000021.1"/>
</dbReference>
<dbReference type="Gene3D" id="3.40.50.10140">
    <property type="entry name" value="Toll/interleukin-1 receptor homology (TIR) domain"/>
    <property type="match status" value="1"/>
</dbReference>
<reference evidence="2 3" key="1">
    <citation type="submission" date="2015-09" db="EMBL/GenBank/DDBJ databases">
        <authorList>
            <consortium name="Pathogen Informatics"/>
        </authorList>
    </citation>
    <scope>NUCLEOTIDE SEQUENCE [LARGE SCALE GENOMIC DNA]</scope>
    <source>
        <strain evidence="2 3">2789STDY5834946</strain>
    </source>
</reference>
<dbReference type="SMART" id="SM00255">
    <property type="entry name" value="TIR"/>
    <property type="match status" value="1"/>
</dbReference>
<evidence type="ECO:0000313" key="3">
    <source>
        <dbReference type="Proteomes" id="UP000095725"/>
    </source>
</evidence>
<dbReference type="Pfam" id="PF13676">
    <property type="entry name" value="TIR_2"/>
    <property type="match status" value="1"/>
</dbReference>
<evidence type="ECO:0000313" key="2">
    <source>
        <dbReference type="EMBL" id="CUQ51503.1"/>
    </source>
</evidence>
<proteinExistence type="predicted"/>
<dbReference type="AlphaFoldDB" id="A0A174WW39"/>
<feature type="domain" description="TIR" evidence="1">
    <location>
        <begin position="101"/>
        <end position="259"/>
    </location>
</feature>
<dbReference type="GO" id="GO:0007165">
    <property type="term" value="P:signal transduction"/>
    <property type="evidence" value="ECO:0007669"/>
    <property type="project" value="InterPro"/>
</dbReference>
<dbReference type="InterPro" id="IPR000157">
    <property type="entry name" value="TIR_dom"/>
</dbReference>
<dbReference type="SUPFAM" id="SSF52200">
    <property type="entry name" value="Toll/Interleukin receptor TIR domain"/>
    <property type="match status" value="1"/>
</dbReference>
<sequence length="259" mass="29485">MNKKIIENAAIACDNVAKAINGMQLGRPCNSCCPGRDALINTINQLIVEIRDTEPECFQRLMLELQNIKSPYNKCVQPYQFGAINAITNILKNKYIDTKKGKRKIFISHSHSDKTIVDGFVKEILKVGCGFKDSDLFCTLDTSTIRTGDDFREKIIENMRDCDFIFLFISENYNQSDVCKNEMGAAWALENKRILPFTLPKITFEQMGFLNVVKQGASITDGNKLDELYQELCEFYEITPDWRSFNKAKGDFLDLVAKA</sequence>
<name>A0A174WW39_9BACE</name>
<protein>
    <recommendedName>
        <fullName evidence="1">TIR domain-containing protein</fullName>
    </recommendedName>
</protein>
<dbReference type="InterPro" id="IPR035897">
    <property type="entry name" value="Toll_tir_struct_dom_sf"/>
</dbReference>
<gene>
    <name evidence="2" type="ORF">ERS852558_04045</name>
</gene>